<protein>
    <recommendedName>
        <fullName evidence="3">Type II secretion system protein</fullName>
    </recommendedName>
</protein>
<dbReference type="Proteomes" id="UP000276603">
    <property type="component" value="Unassembled WGS sequence"/>
</dbReference>
<gene>
    <name evidence="1" type="ORF">D7Z94_13070</name>
</gene>
<reference evidence="1 2" key="1">
    <citation type="submission" date="2018-10" db="EMBL/GenBank/DDBJ databases">
        <title>Ulvibacterium marinum gen. nov., sp. nov., a novel marine bacterium of the family Flavobacteriaceae, isolated from a culture of the green alga Ulva prolifera.</title>
        <authorList>
            <person name="Zhang Z."/>
        </authorList>
    </citation>
    <scope>NUCLEOTIDE SEQUENCE [LARGE SCALE GENOMIC DNA]</scope>
    <source>
        <strain evidence="1 2">CCMM003</strain>
    </source>
</reference>
<evidence type="ECO:0008006" key="3">
    <source>
        <dbReference type="Google" id="ProtNLM"/>
    </source>
</evidence>
<name>A0A3B0C9W9_9FLAO</name>
<organism evidence="1 2">
    <name type="scientific">Ulvibacterium marinum</name>
    <dbReference type="NCBI Taxonomy" id="2419782"/>
    <lineage>
        <taxon>Bacteria</taxon>
        <taxon>Pseudomonadati</taxon>
        <taxon>Bacteroidota</taxon>
        <taxon>Flavobacteriia</taxon>
        <taxon>Flavobacteriales</taxon>
        <taxon>Flavobacteriaceae</taxon>
        <taxon>Ulvibacterium</taxon>
    </lineage>
</organism>
<keyword evidence="2" id="KW-1185">Reference proteome</keyword>
<sequence>MIVVLLITTMVVGMAFSVLRLVQNQMNGITGNYERNTEFNLLRQSLWTDFNRYDRVYYNENNGQLQFVNEMGGQTYRFEEDFITKDIDTFRIKWEARRFLFENRDISLGEIDAIHFQTTKASGNRSLFVYKNNSATTYMNQ</sequence>
<accession>A0A3B0C9W9</accession>
<dbReference type="EMBL" id="RBCJ01000002">
    <property type="protein sequence ID" value="RKN81811.1"/>
    <property type="molecule type" value="Genomic_DNA"/>
</dbReference>
<evidence type="ECO:0000313" key="2">
    <source>
        <dbReference type="Proteomes" id="UP000276603"/>
    </source>
</evidence>
<evidence type="ECO:0000313" key="1">
    <source>
        <dbReference type="EMBL" id="RKN81811.1"/>
    </source>
</evidence>
<dbReference type="AlphaFoldDB" id="A0A3B0C9W9"/>
<proteinExistence type="predicted"/>
<comment type="caution">
    <text evidence="1">The sequence shown here is derived from an EMBL/GenBank/DDBJ whole genome shotgun (WGS) entry which is preliminary data.</text>
</comment>